<dbReference type="PROSITE" id="PS00022">
    <property type="entry name" value="EGF_1"/>
    <property type="match status" value="3"/>
</dbReference>
<evidence type="ECO:0000256" key="2">
    <source>
        <dbReference type="ARBA" id="ARBA00022729"/>
    </source>
</evidence>
<proteinExistence type="predicted"/>
<dbReference type="PANTHER" id="PTHR24043:SF8">
    <property type="entry name" value="EGF-LIKE DOMAIN-CONTAINING PROTEIN"/>
    <property type="match status" value="1"/>
</dbReference>
<feature type="domain" description="EGF-like" evidence="8">
    <location>
        <begin position="168"/>
        <end position="203"/>
    </location>
</feature>
<dbReference type="FunFam" id="2.170.300.10:FF:000041">
    <property type="entry name" value="Tyrosine protein kinase receptor tie-1, putative"/>
    <property type="match status" value="2"/>
</dbReference>
<dbReference type="OrthoDB" id="409374at2759"/>
<feature type="transmembrane region" description="Helical" evidence="7">
    <location>
        <begin position="421"/>
        <end position="444"/>
    </location>
</feature>
<keyword evidence="10" id="KW-1185">Reference proteome</keyword>
<evidence type="ECO:0000256" key="1">
    <source>
        <dbReference type="ARBA" id="ARBA00022536"/>
    </source>
</evidence>
<dbReference type="InterPro" id="IPR002049">
    <property type="entry name" value="LE_dom"/>
</dbReference>
<dbReference type="PANTHER" id="PTHR24043">
    <property type="entry name" value="SCAVENGER RECEPTOR CLASS F"/>
    <property type="match status" value="1"/>
</dbReference>
<dbReference type="InterPro" id="IPR042635">
    <property type="entry name" value="MEGF10/SREC1/2-like"/>
</dbReference>
<dbReference type="RefSeq" id="XP_038078145.1">
    <property type="nucleotide sequence ID" value="XM_038222217.1"/>
</dbReference>
<evidence type="ECO:0000256" key="6">
    <source>
        <dbReference type="SAM" id="MobiDB-lite"/>
    </source>
</evidence>
<dbReference type="SMART" id="SM00180">
    <property type="entry name" value="EGF_Lam"/>
    <property type="match status" value="3"/>
</dbReference>
<feature type="disulfide bond" evidence="5">
    <location>
        <begin position="318"/>
        <end position="327"/>
    </location>
</feature>
<comment type="caution">
    <text evidence="5">Lacks conserved residue(s) required for the propagation of feature annotation.</text>
</comment>
<dbReference type="PROSITE" id="PS50026">
    <property type="entry name" value="EGF_3"/>
    <property type="match status" value="3"/>
</dbReference>
<feature type="disulfide bond" evidence="5">
    <location>
        <begin position="193"/>
        <end position="202"/>
    </location>
</feature>
<dbReference type="EnsemblMetazoa" id="XM_038222217.1">
    <property type="protein sequence ID" value="XP_038078145.1"/>
    <property type="gene ID" value="LOC119745685"/>
</dbReference>
<evidence type="ECO:0000313" key="10">
    <source>
        <dbReference type="Proteomes" id="UP000887568"/>
    </source>
</evidence>
<keyword evidence="7" id="KW-1133">Transmembrane helix</keyword>
<keyword evidence="4 5" id="KW-1015">Disulfide bond</keyword>
<dbReference type="CDD" id="cd00055">
    <property type="entry name" value="EGF_Lam"/>
    <property type="match status" value="1"/>
</dbReference>
<organism evidence="9 10">
    <name type="scientific">Patiria miniata</name>
    <name type="common">Bat star</name>
    <name type="synonym">Asterina miniata</name>
    <dbReference type="NCBI Taxonomy" id="46514"/>
    <lineage>
        <taxon>Eukaryota</taxon>
        <taxon>Metazoa</taxon>
        <taxon>Echinodermata</taxon>
        <taxon>Eleutherozoa</taxon>
        <taxon>Asterozoa</taxon>
        <taxon>Asteroidea</taxon>
        <taxon>Valvatacea</taxon>
        <taxon>Valvatida</taxon>
        <taxon>Asterinidae</taxon>
        <taxon>Patiria</taxon>
    </lineage>
</organism>
<dbReference type="OMA" id="DECDCEN"/>
<keyword evidence="7" id="KW-0812">Transmembrane</keyword>
<feature type="region of interest" description="Disordered" evidence="6">
    <location>
        <begin position="492"/>
        <end position="515"/>
    </location>
</feature>
<reference evidence="9" key="1">
    <citation type="submission" date="2022-11" db="UniProtKB">
        <authorList>
            <consortium name="EnsemblMetazoa"/>
        </authorList>
    </citation>
    <scope>IDENTIFICATION</scope>
</reference>
<evidence type="ECO:0000256" key="3">
    <source>
        <dbReference type="ARBA" id="ARBA00022737"/>
    </source>
</evidence>
<evidence type="ECO:0000313" key="9">
    <source>
        <dbReference type="EnsemblMetazoa" id="XP_038078145.1"/>
    </source>
</evidence>
<evidence type="ECO:0000256" key="7">
    <source>
        <dbReference type="SAM" id="Phobius"/>
    </source>
</evidence>
<keyword evidence="1 5" id="KW-0245">EGF-like domain</keyword>
<dbReference type="PRINTS" id="PR00011">
    <property type="entry name" value="EGFLAMININ"/>
</dbReference>
<keyword evidence="2" id="KW-0732">Signal</keyword>
<dbReference type="Gene3D" id="2.170.300.10">
    <property type="entry name" value="Tie2 ligand-binding domain superfamily"/>
    <property type="match status" value="2"/>
</dbReference>
<dbReference type="Proteomes" id="UP000887568">
    <property type="component" value="Unplaced"/>
</dbReference>
<feature type="domain" description="EGF-like" evidence="8">
    <location>
        <begin position="293"/>
        <end position="328"/>
    </location>
</feature>
<feature type="domain" description="EGF-like" evidence="8">
    <location>
        <begin position="211"/>
        <end position="246"/>
    </location>
</feature>
<evidence type="ECO:0000256" key="4">
    <source>
        <dbReference type="ARBA" id="ARBA00023157"/>
    </source>
</evidence>
<keyword evidence="7" id="KW-0472">Membrane</keyword>
<sequence>MYSTDICGRAFPGLDGFIATVPSHATGNMDVHVLAAPMGIKVARYLAVFVLLSSGILCSSESSESSESLMTDGGAAAMWSQVINPFELSSSDMNVCIKTSLELATLHLTETELLDGCDSIYLPRTCRAISSGDISVSDLYLRVETYECCDGFLRDGNSCSEVCPALTYGPNCSLSCSCLNNGECNPVNGSCDCQPGWMGGHCERTCPNGRYGDRCITTCQCQNDGSCHPDTGGCLCPSNFAGDFCEISAGSAFPCGLCHQEGSIVCDFISGFCRCNDGWRGLYCAHTCQNRSYGDFCEATCQCINAVSCLPGNGSCVCLPGWLGEHCDQKCPTGFHGDGCQTRCLCPDDGGCDHVTGSCDSCPRGWMGQLCTLPCDDDHWGENCSRDCNCAESLNCDPVSGTCFDIEGPTDRSMAALSGGVIAAIVGSAVLLLILITIIAVAVIRCRSRRKPNLPRQHNALQANGTVSGHVAQTNTHGQANGTIRYQEDNRLSSAPAPLPRGPATFPRGVDPGNPSDGYETMRQDARITSSTSDPYIEIYDEIRTSQIDNPVYAGVDADAYEVPTRTLEREMQ</sequence>
<dbReference type="GeneID" id="119745685"/>
<dbReference type="AlphaFoldDB" id="A0A914BQA8"/>
<dbReference type="GO" id="GO:0005044">
    <property type="term" value="F:scavenger receptor activity"/>
    <property type="evidence" value="ECO:0007669"/>
    <property type="project" value="InterPro"/>
</dbReference>
<name>A0A914BQA8_PATMI</name>
<dbReference type="InterPro" id="IPR000742">
    <property type="entry name" value="EGF"/>
</dbReference>
<evidence type="ECO:0000259" key="8">
    <source>
        <dbReference type="PROSITE" id="PS50026"/>
    </source>
</evidence>
<evidence type="ECO:0000256" key="5">
    <source>
        <dbReference type="PROSITE-ProRule" id="PRU00076"/>
    </source>
</evidence>
<protein>
    <recommendedName>
        <fullName evidence="8">EGF-like domain-containing protein</fullName>
    </recommendedName>
</protein>
<keyword evidence="3" id="KW-0677">Repeat</keyword>
<dbReference type="SMART" id="SM00181">
    <property type="entry name" value="EGF"/>
    <property type="match status" value="5"/>
</dbReference>
<dbReference type="Pfam" id="PF00053">
    <property type="entry name" value="EGF_laminin"/>
    <property type="match status" value="2"/>
</dbReference>
<feature type="disulfide bond" evidence="5">
    <location>
        <begin position="236"/>
        <end position="245"/>
    </location>
</feature>
<accession>A0A914BQA8</accession>